<sequence length="103" mass="12067">MLVPEVSRTMRVTFEDIAVSFSQEEWEYLDEGQKELYREVMKENYETLISLGYNKISPDILSRIKQETYVQDVQETRETEFTSDTSAGTEPKTPAKERFNSDL</sequence>
<feature type="domain" description="KRAB" evidence="2">
    <location>
        <begin position="12"/>
        <end position="81"/>
    </location>
</feature>
<evidence type="ECO:0000313" key="4">
    <source>
        <dbReference type="Proteomes" id="UP000515156"/>
    </source>
</evidence>
<dbReference type="CDD" id="cd07765">
    <property type="entry name" value="KRAB_A-box"/>
    <property type="match status" value="1"/>
</dbReference>
<dbReference type="Gene3D" id="6.10.140.140">
    <property type="match status" value="1"/>
</dbReference>
<evidence type="ECO:0000256" key="1">
    <source>
        <dbReference type="SAM" id="MobiDB-lite"/>
    </source>
</evidence>
<dbReference type="PANTHER" id="PTHR23232:SF118">
    <property type="entry name" value="ZINC FINGER PROTEIN 746"/>
    <property type="match status" value="1"/>
</dbReference>
<dbReference type="RefSeq" id="XP_030050430.1">
    <property type="nucleotide sequence ID" value="XM_030194570.1"/>
</dbReference>
<dbReference type="SUPFAM" id="SSF109640">
    <property type="entry name" value="KRAB domain (Kruppel-associated box)"/>
    <property type="match status" value="1"/>
</dbReference>
<dbReference type="InterPro" id="IPR050169">
    <property type="entry name" value="Krueppel_C2H2_ZnF"/>
</dbReference>
<evidence type="ECO:0000259" key="2">
    <source>
        <dbReference type="PROSITE" id="PS50805"/>
    </source>
</evidence>
<reference evidence="5 6" key="1">
    <citation type="submission" date="2025-04" db="UniProtKB">
        <authorList>
            <consortium name="RefSeq"/>
        </authorList>
    </citation>
    <scope>IDENTIFICATION</scope>
</reference>
<dbReference type="GO" id="GO:0006355">
    <property type="term" value="P:regulation of DNA-templated transcription"/>
    <property type="evidence" value="ECO:0007669"/>
    <property type="project" value="InterPro"/>
</dbReference>
<name>A0A6P7XIE1_9AMPH</name>
<dbReference type="PANTHER" id="PTHR23232">
    <property type="entry name" value="KRAB DOMAIN C2H2 ZINC FINGER"/>
    <property type="match status" value="1"/>
</dbReference>
<dbReference type="InterPro" id="IPR003655">
    <property type="entry name" value="aKRAB"/>
</dbReference>
<dbReference type="Pfam" id="PF01352">
    <property type="entry name" value="KRAB"/>
    <property type="match status" value="1"/>
</dbReference>
<dbReference type="SMART" id="SM00349">
    <property type="entry name" value="KRAB"/>
    <property type="match status" value="1"/>
</dbReference>
<dbReference type="KEGG" id="muo:115463887"/>
<dbReference type="PROSITE" id="PS50805">
    <property type="entry name" value="KRAB"/>
    <property type="match status" value="1"/>
</dbReference>
<feature type="compositionally biased region" description="Basic and acidic residues" evidence="1">
    <location>
        <begin position="93"/>
        <end position="103"/>
    </location>
</feature>
<dbReference type="RefSeq" id="XP_030050431.1">
    <property type="nucleotide sequence ID" value="XM_030194571.1"/>
</dbReference>
<accession>A0A6P7XIE1</accession>
<feature type="region of interest" description="Disordered" evidence="1">
    <location>
        <begin position="75"/>
        <end position="103"/>
    </location>
</feature>
<evidence type="ECO:0000313" key="5">
    <source>
        <dbReference type="RefSeq" id="XP_030050430.1"/>
    </source>
</evidence>
<keyword evidence="4" id="KW-1185">Reference proteome</keyword>
<dbReference type="AlphaFoldDB" id="A0A6P7XIE1"/>
<organism evidence="4 5">
    <name type="scientific">Microcaecilia unicolor</name>
    <dbReference type="NCBI Taxonomy" id="1415580"/>
    <lineage>
        <taxon>Eukaryota</taxon>
        <taxon>Metazoa</taxon>
        <taxon>Chordata</taxon>
        <taxon>Craniata</taxon>
        <taxon>Vertebrata</taxon>
        <taxon>Euteleostomi</taxon>
        <taxon>Amphibia</taxon>
        <taxon>Gymnophiona</taxon>
        <taxon>Siphonopidae</taxon>
        <taxon>Microcaecilia</taxon>
    </lineage>
</organism>
<dbReference type="OrthoDB" id="9892686at2759"/>
<proteinExistence type="predicted"/>
<evidence type="ECO:0000313" key="6">
    <source>
        <dbReference type="RefSeq" id="XP_030050431.1"/>
    </source>
</evidence>
<gene>
    <name evidence="5 6" type="primary">LOC115463887</name>
</gene>
<protein>
    <submittedName>
        <fullName evidence="5 6">Protein ZNF783-like</fullName>
    </submittedName>
</protein>
<dbReference type="GeneID" id="115463887"/>
<feature type="domain" description="KRAB-related" evidence="3">
    <location>
        <begin position="9"/>
        <end position="73"/>
    </location>
</feature>
<dbReference type="InterPro" id="IPR001909">
    <property type="entry name" value="KRAB"/>
</dbReference>
<dbReference type="PROSITE" id="PS50806">
    <property type="entry name" value="KRAB_RELATED"/>
    <property type="match status" value="1"/>
</dbReference>
<evidence type="ECO:0000259" key="3">
    <source>
        <dbReference type="PROSITE" id="PS50806"/>
    </source>
</evidence>
<dbReference type="Proteomes" id="UP000515156">
    <property type="component" value="Chromosome 1"/>
</dbReference>
<dbReference type="InterPro" id="IPR036051">
    <property type="entry name" value="KRAB_dom_sf"/>
</dbReference>